<gene>
    <name evidence="1" type="ORF">GRI99_14375</name>
</gene>
<comment type="caution">
    <text evidence="1">The sequence shown here is derived from an EMBL/GenBank/DDBJ whole genome shotgun (WGS) entry which is preliminary data.</text>
</comment>
<dbReference type="OrthoDB" id="7596832at2"/>
<sequence>MLEESPQLARDASVELALAAADVRDINVVENCPDLRAWLDSEGIIHDDRSLEAITRLEDWPVAMISISLPALADNGATALLYSYEGYGPLAGGLSSMIYKRDAQGGWVLHRTDHLTIS</sequence>
<evidence type="ECO:0000313" key="1">
    <source>
        <dbReference type="EMBL" id="MXO72815.1"/>
    </source>
</evidence>
<reference evidence="1 2" key="1">
    <citation type="submission" date="2019-12" db="EMBL/GenBank/DDBJ databases">
        <title>Genomic-based taxomic classification of the family Erythrobacteraceae.</title>
        <authorList>
            <person name="Xu L."/>
        </authorList>
    </citation>
    <scope>NUCLEOTIDE SEQUENCE [LARGE SCALE GENOMIC DNA]</scope>
    <source>
        <strain evidence="1 2">M0322</strain>
    </source>
</reference>
<keyword evidence="2" id="KW-1185">Reference proteome</keyword>
<evidence type="ECO:0008006" key="3">
    <source>
        <dbReference type="Google" id="ProtNLM"/>
    </source>
</evidence>
<dbReference type="EMBL" id="WTYV01000006">
    <property type="protein sequence ID" value="MXO72815.1"/>
    <property type="molecule type" value="Genomic_DNA"/>
</dbReference>
<dbReference type="AlphaFoldDB" id="A0A844YWV1"/>
<organism evidence="1 2">
    <name type="scientific">Alteraurantiacibacter buctensis</name>
    <dbReference type="NCBI Taxonomy" id="1503981"/>
    <lineage>
        <taxon>Bacteria</taxon>
        <taxon>Pseudomonadati</taxon>
        <taxon>Pseudomonadota</taxon>
        <taxon>Alphaproteobacteria</taxon>
        <taxon>Sphingomonadales</taxon>
        <taxon>Erythrobacteraceae</taxon>
        <taxon>Alteraurantiacibacter</taxon>
    </lineage>
</organism>
<evidence type="ECO:0000313" key="2">
    <source>
        <dbReference type="Proteomes" id="UP000466966"/>
    </source>
</evidence>
<dbReference type="RefSeq" id="WP_160772750.1">
    <property type="nucleotide sequence ID" value="NZ_WTYV01000006.1"/>
</dbReference>
<protein>
    <recommendedName>
        <fullName evidence="3">DUF4440 domain-containing protein</fullName>
    </recommendedName>
</protein>
<dbReference type="Proteomes" id="UP000466966">
    <property type="component" value="Unassembled WGS sequence"/>
</dbReference>
<name>A0A844YWV1_9SPHN</name>
<proteinExistence type="predicted"/>
<accession>A0A844YWV1</accession>